<dbReference type="PANTHER" id="PTHR33116">
    <property type="entry name" value="REVERSE TRANSCRIPTASE ZINC-BINDING DOMAIN-CONTAINING PROTEIN-RELATED-RELATED"/>
    <property type="match status" value="1"/>
</dbReference>
<sequence length="90" mass="9958">MGVNISEEFLAMASNFLNCRIGRTSFKYLGLPVGANLRKMSTWMPMLNVIRGRLGSWGHKYISLGGRIVLINAVLSSIPIYYLSSTGRCS</sequence>
<organism evidence="1 2">
    <name type="scientific">Trifolium medium</name>
    <dbReference type="NCBI Taxonomy" id="97028"/>
    <lineage>
        <taxon>Eukaryota</taxon>
        <taxon>Viridiplantae</taxon>
        <taxon>Streptophyta</taxon>
        <taxon>Embryophyta</taxon>
        <taxon>Tracheophyta</taxon>
        <taxon>Spermatophyta</taxon>
        <taxon>Magnoliopsida</taxon>
        <taxon>eudicotyledons</taxon>
        <taxon>Gunneridae</taxon>
        <taxon>Pentapetalae</taxon>
        <taxon>rosids</taxon>
        <taxon>fabids</taxon>
        <taxon>Fabales</taxon>
        <taxon>Fabaceae</taxon>
        <taxon>Papilionoideae</taxon>
        <taxon>50 kb inversion clade</taxon>
        <taxon>NPAAA clade</taxon>
        <taxon>Hologalegina</taxon>
        <taxon>IRL clade</taxon>
        <taxon>Trifolieae</taxon>
        <taxon>Trifolium</taxon>
    </lineage>
</organism>
<evidence type="ECO:0000313" key="1">
    <source>
        <dbReference type="EMBL" id="MCI37150.1"/>
    </source>
</evidence>
<dbReference type="GO" id="GO:0003964">
    <property type="term" value="F:RNA-directed DNA polymerase activity"/>
    <property type="evidence" value="ECO:0007669"/>
    <property type="project" value="UniProtKB-KW"/>
</dbReference>
<dbReference type="EMBL" id="LXQA010241352">
    <property type="protein sequence ID" value="MCI37150.1"/>
    <property type="molecule type" value="Genomic_DNA"/>
</dbReference>
<proteinExistence type="predicted"/>
<dbReference type="Proteomes" id="UP000265520">
    <property type="component" value="Unassembled WGS sequence"/>
</dbReference>
<protein>
    <submittedName>
        <fullName evidence="1">Putative non-LTR retroelement reverse transcriptase</fullName>
    </submittedName>
</protein>
<comment type="caution">
    <text evidence="1">The sequence shown here is derived from an EMBL/GenBank/DDBJ whole genome shotgun (WGS) entry which is preliminary data.</text>
</comment>
<accession>A0A392RMY0</accession>
<reference evidence="1 2" key="1">
    <citation type="journal article" date="2018" name="Front. Plant Sci.">
        <title>Red Clover (Trifolium pratense) and Zigzag Clover (T. medium) - A Picture of Genomic Similarities and Differences.</title>
        <authorList>
            <person name="Dluhosova J."/>
            <person name="Istvanek J."/>
            <person name="Nedelnik J."/>
            <person name="Repkova J."/>
        </authorList>
    </citation>
    <scope>NUCLEOTIDE SEQUENCE [LARGE SCALE GENOMIC DNA]</scope>
    <source>
        <strain evidence="2">cv. 10/8</strain>
        <tissue evidence="1">Leaf</tissue>
    </source>
</reference>
<keyword evidence="2" id="KW-1185">Reference proteome</keyword>
<dbReference type="AlphaFoldDB" id="A0A392RMY0"/>
<keyword evidence="1" id="KW-0548">Nucleotidyltransferase</keyword>
<dbReference type="PANTHER" id="PTHR33116:SF78">
    <property type="entry name" value="OS12G0587133 PROTEIN"/>
    <property type="match status" value="1"/>
</dbReference>
<keyword evidence="1" id="KW-0695">RNA-directed DNA polymerase</keyword>
<name>A0A392RMY0_9FABA</name>
<evidence type="ECO:0000313" key="2">
    <source>
        <dbReference type="Proteomes" id="UP000265520"/>
    </source>
</evidence>
<keyword evidence="1" id="KW-0808">Transferase</keyword>